<dbReference type="Proteomes" id="UP000179588">
    <property type="component" value="Unassembled WGS sequence"/>
</dbReference>
<reference evidence="3 4" key="1">
    <citation type="submission" date="2016-03" db="EMBL/GenBank/DDBJ databases">
        <title>Genome sequence of Providencia stuartii strain, isolated from the salivary glands of larval Lucilia sericata.</title>
        <authorList>
            <person name="Yuan Y."/>
            <person name="Zhang Y."/>
            <person name="Fu S."/>
            <person name="Crippen T.L."/>
            <person name="Visi D."/>
            <person name="Benbow M.E."/>
            <person name="Allen M."/>
            <person name="Tomberlin J.K."/>
            <person name="Sze S.-H."/>
            <person name="Tarone A.M."/>
        </authorList>
    </citation>
    <scope>NUCLEOTIDE SEQUENCE [LARGE SCALE GENOMIC DNA]</scope>
    <source>
        <strain evidence="3 4">Crippen</strain>
    </source>
</reference>
<dbReference type="EMBL" id="LVIE01000001">
    <property type="protein sequence ID" value="OHT25817.1"/>
    <property type="molecule type" value="Genomic_DNA"/>
</dbReference>
<gene>
    <name evidence="3" type="ORF">A3Q29_00160</name>
</gene>
<dbReference type="InterPro" id="IPR055634">
    <property type="entry name" value="DUF7210"/>
</dbReference>
<feature type="domain" description="DUF7210" evidence="2">
    <location>
        <begin position="4"/>
        <end position="39"/>
    </location>
</feature>
<dbReference type="AlphaFoldDB" id="A0A1S1HUZ7"/>
<feature type="compositionally biased region" description="Polar residues" evidence="1">
    <location>
        <begin position="59"/>
        <end position="72"/>
    </location>
</feature>
<evidence type="ECO:0000259" key="2">
    <source>
        <dbReference type="Pfam" id="PF23843"/>
    </source>
</evidence>
<keyword evidence="4" id="KW-1185">Reference proteome</keyword>
<accession>A0A1S1HUZ7</accession>
<evidence type="ECO:0000313" key="4">
    <source>
        <dbReference type="Proteomes" id="UP000179588"/>
    </source>
</evidence>
<protein>
    <recommendedName>
        <fullName evidence="2">DUF7210 domain-containing protein</fullName>
    </recommendedName>
</protein>
<name>A0A1S1HUZ7_PROST</name>
<evidence type="ECO:0000256" key="1">
    <source>
        <dbReference type="SAM" id="MobiDB-lite"/>
    </source>
</evidence>
<proteinExistence type="predicted"/>
<organism evidence="3 4">
    <name type="scientific">Providencia stuartii</name>
    <dbReference type="NCBI Taxonomy" id="588"/>
    <lineage>
        <taxon>Bacteria</taxon>
        <taxon>Pseudomonadati</taxon>
        <taxon>Pseudomonadota</taxon>
        <taxon>Gammaproteobacteria</taxon>
        <taxon>Enterobacterales</taxon>
        <taxon>Morganellaceae</taxon>
        <taxon>Providencia</taxon>
    </lineage>
</organism>
<evidence type="ECO:0000313" key="3">
    <source>
        <dbReference type="EMBL" id="OHT25817.1"/>
    </source>
</evidence>
<comment type="caution">
    <text evidence="3">The sequence shown here is derived from an EMBL/GenBank/DDBJ whole genome shotgun (WGS) entry which is preliminary data.</text>
</comment>
<sequence>MQALILLQPHTHAGKLYGKGESLHVDAATQAWLELNNIAKPKANTPKKSIEESAVALSPVSTVSQPNEKGEV</sequence>
<feature type="region of interest" description="Disordered" evidence="1">
    <location>
        <begin position="43"/>
        <end position="72"/>
    </location>
</feature>
<dbReference type="Pfam" id="PF23843">
    <property type="entry name" value="DUF7210"/>
    <property type="match status" value="1"/>
</dbReference>